<feature type="compositionally biased region" description="Low complexity" evidence="1">
    <location>
        <begin position="1031"/>
        <end position="1042"/>
    </location>
</feature>
<keyword evidence="4" id="KW-1185">Reference proteome</keyword>
<accession>A0A225AW63</accession>
<feature type="region of interest" description="Disordered" evidence="1">
    <location>
        <begin position="506"/>
        <end position="525"/>
    </location>
</feature>
<feature type="compositionally biased region" description="Basic and acidic residues" evidence="1">
    <location>
        <begin position="198"/>
        <end position="221"/>
    </location>
</feature>
<feature type="compositionally biased region" description="Basic and acidic residues" evidence="1">
    <location>
        <begin position="1160"/>
        <end position="1178"/>
    </location>
</feature>
<feature type="compositionally biased region" description="Low complexity" evidence="1">
    <location>
        <begin position="1769"/>
        <end position="1826"/>
    </location>
</feature>
<dbReference type="OrthoDB" id="10259622at2759"/>
<feature type="compositionally biased region" description="Basic and acidic residues" evidence="1">
    <location>
        <begin position="973"/>
        <end position="982"/>
    </location>
</feature>
<keyword evidence="2" id="KW-1133">Transmembrane helix</keyword>
<keyword evidence="2" id="KW-0472">Membrane</keyword>
<reference evidence="3 4" key="1">
    <citation type="submission" date="2015-06" db="EMBL/GenBank/DDBJ databases">
        <title>Talaromyces atroroseus IBT 11181 draft genome.</title>
        <authorList>
            <person name="Rasmussen K.B."/>
            <person name="Rasmussen S."/>
            <person name="Petersen B."/>
            <person name="Sicheritz-Ponten T."/>
            <person name="Mortensen U.H."/>
            <person name="Thrane U."/>
        </authorList>
    </citation>
    <scope>NUCLEOTIDE SEQUENCE [LARGE SCALE GENOMIC DNA]</scope>
    <source>
        <strain evidence="3 4">IBT 11181</strain>
    </source>
</reference>
<feature type="region of interest" description="Disordered" evidence="1">
    <location>
        <begin position="824"/>
        <end position="1436"/>
    </location>
</feature>
<evidence type="ECO:0000256" key="2">
    <source>
        <dbReference type="SAM" id="Phobius"/>
    </source>
</evidence>
<feature type="transmembrane region" description="Helical" evidence="2">
    <location>
        <begin position="1578"/>
        <end position="1600"/>
    </location>
</feature>
<organism evidence="3 4">
    <name type="scientific">Talaromyces atroroseus</name>
    <dbReference type="NCBI Taxonomy" id="1441469"/>
    <lineage>
        <taxon>Eukaryota</taxon>
        <taxon>Fungi</taxon>
        <taxon>Dikarya</taxon>
        <taxon>Ascomycota</taxon>
        <taxon>Pezizomycotina</taxon>
        <taxon>Eurotiomycetes</taxon>
        <taxon>Eurotiomycetidae</taxon>
        <taxon>Eurotiales</taxon>
        <taxon>Trichocomaceae</taxon>
        <taxon>Talaromyces</taxon>
        <taxon>Talaromyces sect. Trachyspermi</taxon>
    </lineage>
</organism>
<protein>
    <submittedName>
        <fullName evidence="3">Uncharacterized protein</fullName>
    </submittedName>
</protein>
<dbReference type="RefSeq" id="XP_020118796.1">
    <property type="nucleotide sequence ID" value="XM_020268718.1"/>
</dbReference>
<feature type="compositionally biased region" description="Basic and acidic residues" evidence="1">
    <location>
        <begin position="1046"/>
        <end position="1056"/>
    </location>
</feature>
<feature type="region of interest" description="Disordered" evidence="1">
    <location>
        <begin position="1946"/>
        <end position="1980"/>
    </location>
</feature>
<gene>
    <name evidence="3" type="ORF">UA08_06030</name>
</gene>
<feature type="compositionally biased region" description="Basic and acidic residues" evidence="1">
    <location>
        <begin position="657"/>
        <end position="686"/>
    </location>
</feature>
<feature type="region of interest" description="Disordered" evidence="1">
    <location>
        <begin position="182"/>
        <end position="274"/>
    </location>
</feature>
<feature type="compositionally biased region" description="Basic and acidic residues" evidence="1">
    <location>
        <begin position="1354"/>
        <end position="1363"/>
    </location>
</feature>
<name>A0A225AW63_TALAT</name>
<feature type="region of interest" description="Disordered" evidence="1">
    <location>
        <begin position="1448"/>
        <end position="1471"/>
    </location>
</feature>
<feature type="compositionally biased region" description="Polar residues" evidence="1">
    <location>
        <begin position="78"/>
        <end position="87"/>
    </location>
</feature>
<feature type="compositionally biased region" description="Pro residues" evidence="1">
    <location>
        <begin position="779"/>
        <end position="797"/>
    </location>
</feature>
<dbReference type="EMBL" id="LFMY01000009">
    <property type="protein sequence ID" value="OKL58675.1"/>
    <property type="molecule type" value="Genomic_DNA"/>
</dbReference>
<sequence length="2091" mass="228285">MNLTIDTKPGVGGGIDINLRPPELPKFPLSSPITEEISSPEHSLSGDSNSGNDNERRSVPKLVGSSSSSSARGGGGSVNPSSDSPLSRNEFERTLYANLSQARQEARLNHIDRDKRRSGIVEKNRRPAGLQLLTSFEKKKIHPVVARDVNDADANSNRNMNRDAKDTGYAFVDLSDLKDMARAREKERSRENMTAADLGHDDHGHDREHYNASSQRDKLRASELSPSDRPIVIGLTVPYSDSTPRGDTVDSASSRTPATPSILVTPAKETPPWHLHKDVDMSTSPEMLHHPRVASSVYSQPSPRLLSNEDIPPVPAIPAFHSIVHHQNNSTDQIFSPQNTSTLHQHQHQQEQRPLSTNTEFEVEDREKTVLSVDENNENENDKKKKKVLHKLSVNTTDANRHRSQGWWTYLLSPLLSRSSTVSSRRTATLLSPGQHSFNPPLSATSYTTLSPPQNGYASTGVSSLNWWDEKKEDLVTMPEKSHFSPDTPEDQDTILSRSAGIWGSNLDDTIDHNEPSASTTRNEATRSVFQTGNVVVPNFDLHGCAAEYYQASAHDLYNKDDPYFECVNHVCSMTSAKRLAEIEACLAAEEEERKKALAESESEAGQGNMGLAVIAVIDPSADSRNPFIALIQDQARVKEVGGGGDDDDDEKDEMGDEKVEKHEEEAHGHADESVKAAPEESKDLIPVDGGDDEEKERAAEPVIERGPASLSSSRTTYEPPNLPAERSVHTPSPPPSYRERSPPPQPEAALEPQPEMPREVPREAPRERASYDREVAPQPEPAPTPTPAQIPVPAPAPAPAPVYVPIPQAPPPQIVYVPMPAPAPASQPMHMPMQEQEPIPTPAPAPDPAPMRMPPTMLVEARGPTSEAKPESETDHRLESEPEPEPEQGEILPQIMPPPRNKLRKAKPPGYGQDLASKSSDKQLPRPVMPSKAPSPTLSAPKNPEESAQELELELELEVEVVNMPSSAKNSSESKPRERGIPRGYEWESAPMARGKSPPRLPGAVYHSSDSSSRFGELGLGREQEHIQTSSRIAPSSSSQSCGREIPREVPRGYEWESAPARGRSPPRSARLPAAMSQDRSQPIPSRAAPRADVLIDLEESESEPHPMPSSNNKLYRSRTREYNFDPAPVSRAKSPSRPARMHSPSFEPRITPVLPDTSRNDAPRDFGELASAREVETEPLSVPASNNESRRLRRREYEAEPAPMTSTTVPPKTEYSSSETLRGFEELTHESESEHVAMPSSTMPTPNDQSRRVRRPEREYEQESAQITRERSSSRPARMHSPQLAPRAAYPSSEASRDFEVSTRQPEQEPISMASQNDQARTLRRREYDMEPAQFSRTRSPPRAASPLPDTSRNDAPRDLDEPAPTPVSRPAPALQATPSFHRPSPFWSRRRNPSPLVSPAPRQDSRGDASEDSDSESVLPPYSAAPSNRDTPRYRAVFPLNHSTRNAQRQQPDSPAPASPGLQQAMTSRGGIPMSEVNQRGIEESNMSHGNPRAVNVHGQNYFREDFDQPRPGNQFVTPAQLRGHERNEARRRRLEKEDNFAKRLGSLWRGRACFPAKGCFGRKGGREKRKRRRWYCAIIAFCLVVIIICVSLATTLTHKGDSTPTQSEWLNLTGFPPMPTGIMTVAGPAPVVERSSCIAPSQAWSCALPKEQQASNAGGYAADYPNFRFEIRFRNGTNTTAGDNSSSANSTASRRSLFSALYRRDGTWDPSPTAPRLVDQIFLGNTTDNITEPFQGEDTPFYITVLSPLDMANSTAAKVKRDDSSTTSATGTASGSSVTGTSSTGTGTSAGTATATATATGTNTGTGTSTSTTSTSSSSSGSDFDVNSIIPAPAMASDGSAAAATLYPLPISQPVKLYNRGLASEHYGFYTYFDKSIFLASNGTVTGDTTDENPNDSNGGSKETDASVRCTWSQTRFLVRIWTQPQNVSHMVLTSSANITTSTTNSFSSTSTSTAAKSTKTASSSASASSSSANDFVSPGSFPYPITITIDRHGGLATKKLAYCYGLEQDTTADSADGDVAGTYYNLTNPKLQNEDRSSGGTIVNPSPDYLVLAEAIEQNVPEDEIKPIDGGTGGCMCEWRNWVDVS</sequence>
<feature type="region of interest" description="Disordered" evidence="1">
    <location>
        <begin position="1"/>
        <end position="88"/>
    </location>
</feature>
<feature type="compositionally biased region" description="Acidic residues" evidence="1">
    <location>
        <begin position="948"/>
        <end position="960"/>
    </location>
</feature>
<feature type="compositionally biased region" description="Pro residues" evidence="1">
    <location>
        <begin position="732"/>
        <end position="747"/>
    </location>
</feature>
<feature type="compositionally biased region" description="Polar residues" evidence="1">
    <location>
        <begin position="710"/>
        <end position="719"/>
    </location>
</feature>
<feature type="compositionally biased region" description="Basic and acidic residues" evidence="1">
    <location>
        <begin position="1224"/>
        <end position="1237"/>
    </location>
</feature>
<feature type="compositionally biased region" description="Basic and acidic residues" evidence="1">
    <location>
        <begin position="869"/>
        <end position="881"/>
    </location>
</feature>
<feature type="compositionally biased region" description="Acidic residues" evidence="1">
    <location>
        <begin position="645"/>
        <end position="656"/>
    </location>
</feature>
<comment type="caution">
    <text evidence="3">The sequence shown here is derived from an EMBL/GenBank/DDBJ whole genome shotgun (WGS) entry which is preliminary data.</text>
</comment>
<dbReference type="GeneID" id="31005786"/>
<feature type="compositionally biased region" description="Polar residues" evidence="1">
    <location>
        <begin position="516"/>
        <end position="525"/>
    </location>
</feature>
<feature type="compositionally biased region" description="Basic and acidic residues" evidence="1">
    <location>
        <begin position="757"/>
        <end position="776"/>
    </location>
</feature>
<feature type="compositionally biased region" description="Polar residues" evidence="1">
    <location>
        <begin position="239"/>
        <end position="259"/>
    </location>
</feature>
<feature type="region of interest" description="Disordered" evidence="1">
    <location>
        <begin position="336"/>
        <end position="368"/>
    </location>
</feature>
<dbReference type="STRING" id="1441469.A0A225AW63"/>
<keyword evidence="2" id="KW-0812">Transmembrane</keyword>
<feature type="region of interest" description="Disordered" evidence="1">
    <location>
        <begin position="1761"/>
        <end position="1827"/>
    </location>
</feature>
<proteinExistence type="predicted"/>
<feature type="compositionally biased region" description="Polar residues" evidence="1">
    <location>
        <begin position="1241"/>
        <end position="1250"/>
    </location>
</feature>
<feature type="compositionally biased region" description="Low complexity" evidence="1">
    <location>
        <begin position="1059"/>
        <end position="1078"/>
    </location>
</feature>
<feature type="compositionally biased region" description="Basic and acidic residues" evidence="1">
    <location>
        <begin position="182"/>
        <end position="191"/>
    </location>
</feature>
<dbReference type="Proteomes" id="UP000214365">
    <property type="component" value="Unassembled WGS sequence"/>
</dbReference>
<feature type="compositionally biased region" description="Low complexity" evidence="1">
    <location>
        <begin position="1946"/>
        <end position="1977"/>
    </location>
</feature>
<feature type="region of interest" description="Disordered" evidence="1">
    <location>
        <begin position="639"/>
        <end position="797"/>
    </location>
</feature>
<evidence type="ECO:0000256" key="1">
    <source>
        <dbReference type="SAM" id="MobiDB-lite"/>
    </source>
</evidence>
<feature type="compositionally biased region" description="Pro residues" evidence="1">
    <location>
        <begin position="840"/>
        <end position="854"/>
    </location>
</feature>
<feature type="compositionally biased region" description="Low complexity" evidence="1">
    <location>
        <begin position="28"/>
        <end position="52"/>
    </location>
</feature>
<feature type="compositionally biased region" description="Polar residues" evidence="1">
    <location>
        <begin position="1206"/>
        <end position="1222"/>
    </location>
</feature>
<evidence type="ECO:0000313" key="4">
    <source>
        <dbReference type="Proteomes" id="UP000214365"/>
    </source>
</evidence>
<evidence type="ECO:0000313" key="3">
    <source>
        <dbReference type="EMBL" id="OKL58675.1"/>
    </source>
</evidence>